<evidence type="ECO:0000259" key="1">
    <source>
        <dbReference type="SMART" id="SM00834"/>
    </source>
</evidence>
<dbReference type="AlphaFoldDB" id="A0A517R523"/>
<feature type="domain" description="Putative regulatory protein FmdB zinc ribbon" evidence="1">
    <location>
        <begin position="1"/>
        <end position="40"/>
    </location>
</feature>
<dbReference type="SMART" id="SM00834">
    <property type="entry name" value="CxxC_CXXC_SSSS"/>
    <property type="match status" value="1"/>
</dbReference>
<dbReference type="RefSeq" id="WP_145365017.1">
    <property type="nucleotide sequence ID" value="NZ_CP036268.1"/>
</dbReference>
<dbReference type="OrthoDB" id="9813321at2"/>
<evidence type="ECO:0000313" key="3">
    <source>
        <dbReference type="Proteomes" id="UP000317318"/>
    </source>
</evidence>
<dbReference type="SUPFAM" id="SSF63393">
    <property type="entry name" value="RNA polymerase subunits"/>
    <property type="match status" value="1"/>
</dbReference>
<gene>
    <name evidence="2" type="ORF">Pan189_33400</name>
</gene>
<dbReference type="KEGG" id="svp:Pan189_33400"/>
<keyword evidence="3" id="KW-1185">Reference proteome</keyword>
<proteinExistence type="predicted"/>
<accession>A0A517R523</accession>
<dbReference type="Proteomes" id="UP000317318">
    <property type="component" value="Chromosome"/>
</dbReference>
<dbReference type="InterPro" id="IPR013429">
    <property type="entry name" value="Regulatory_FmdB_Zinc_ribbon"/>
</dbReference>
<dbReference type="Pfam" id="PF09723">
    <property type="entry name" value="Zn_ribbon_8"/>
    <property type="match status" value="1"/>
</dbReference>
<reference evidence="2 3" key="1">
    <citation type="submission" date="2019-02" db="EMBL/GenBank/DDBJ databases">
        <title>Deep-cultivation of Planctomycetes and their phenomic and genomic characterization uncovers novel biology.</title>
        <authorList>
            <person name="Wiegand S."/>
            <person name="Jogler M."/>
            <person name="Boedeker C."/>
            <person name="Pinto D."/>
            <person name="Vollmers J."/>
            <person name="Rivas-Marin E."/>
            <person name="Kohn T."/>
            <person name="Peeters S.H."/>
            <person name="Heuer A."/>
            <person name="Rast P."/>
            <person name="Oberbeckmann S."/>
            <person name="Bunk B."/>
            <person name="Jeske O."/>
            <person name="Meyerdierks A."/>
            <person name="Storesund J.E."/>
            <person name="Kallscheuer N."/>
            <person name="Luecker S."/>
            <person name="Lage O.M."/>
            <person name="Pohl T."/>
            <person name="Merkel B.J."/>
            <person name="Hornburger P."/>
            <person name="Mueller R.-W."/>
            <person name="Bruemmer F."/>
            <person name="Labrenz M."/>
            <person name="Spormann A.M."/>
            <person name="Op den Camp H."/>
            <person name="Overmann J."/>
            <person name="Amann R."/>
            <person name="Jetten M.S.M."/>
            <person name="Mascher T."/>
            <person name="Medema M.H."/>
            <person name="Devos D.P."/>
            <person name="Kaster A.-K."/>
            <person name="Ovreas L."/>
            <person name="Rohde M."/>
            <person name="Galperin M.Y."/>
            <person name="Jogler C."/>
        </authorList>
    </citation>
    <scope>NUCLEOTIDE SEQUENCE [LARGE SCALE GENOMIC DNA]</scope>
    <source>
        <strain evidence="2 3">Pan189</strain>
    </source>
</reference>
<dbReference type="NCBIfam" id="TIGR02605">
    <property type="entry name" value="CxxC_CxxC_SSSS"/>
    <property type="match status" value="1"/>
</dbReference>
<dbReference type="Gene3D" id="2.20.28.30">
    <property type="entry name" value="RNA polymerase ii, chain L"/>
    <property type="match status" value="1"/>
</dbReference>
<organism evidence="2 3">
    <name type="scientific">Stratiformator vulcanicus</name>
    <dbReference type="NCBI Taxonomy" id="2527980"/>
    <lineage>
        <taxon>Bacteria</taxon>
        <taxon>Pseudomonadati</taxon>
        <taxon>Planctomycetota</taxon>
        <taxon>Planctomycetia</taxon>
        <taxon>Planctomycetales</taxon>
        <taxon>Planctomycetaceae</taxon>
        <taxon>Stratiformator</taxon>
    </lineage>
</organism>
<sequence>MPLFEYHCDRCQSEFELLVRGNDSVRCPDCTSETITKLISSPAAVRATAVSQLPMAGECPPPQIGPCGPACCRVPTD</sequence>
<name>A0A517R523_9PLAN</name>
<dbReference type="InterPro" id="IPR029040">
    <property type="entry name" value="RPABC4/Spt4"/>
</dbReference>
<evidence type="ECO:0000313" key="2">
    <source>
        <dbReference type="EMBL" id="QDT38940.1"/>
    </source>
</evidence>
<protein>
    <submittedName>
        <fullName evidence="2">Zinc ribbon domain protein</fullName>
    </submittedName>
</protein>
<dbReference type="EMBL" id="CP036268">
    <property type="protein sequence ID" value="QDT38940.1"/>
    <property type="molecule type" value="Genomic_DNA"/>
</dbReference>